<proteinExistence type="predicted"/>
<gene>
    <name evidence="2" type="ORF">J5N97_015780</name>
</gene>
<keyword evidence="1" id="KW-0812">Transmembrane</keyword>
<name>A0A9D5HEV7_9LILI</name>
<keyword evidence="1" id="KW-0472">Membrane</keyword>
<protein>
    <submittedName>
        <fullName evidence="2">Uncharacterized protein</fullName>
    </submittedName>
</protein>
<evidence type="ECO:0000313" key="2">
    <source>
        <dbReference type="EMBL" id="KAJ0973815.1"/>
    </source>
</evidence>
<reference evidence="2" key="2">
    <citation type="journal article" date="2022" name="Hortic Res">
        <title>The genome of Dioscorea zingiberensis sheds light on the biosynthesis, origin and evolution of the medicinally important diosgenin saponins.</title>
        <authorList>
            <person name="Li Y."/>
            <person name="Tan C."/>
            <person name="Li Z."/>
            <person name="Guo J."/>
            <person name="Li S."/>
            <person name="Chen X."/>
            <person name="Wang C."/>
            <person name="Dai X."/>
            <person name="Yang H."/>
            <person name="Song W."/>
            <person name="Hou L."/>
            <person name="Xu J."/>
            <person name="Tong Z."/>
            <person name="Xu A."/>
            <person name="Yuan X."/>
            <person name="Wang W."/>
            <person name="Yang Q."/>
            <person name="Chen L."/>
            <person name="Sun Z."/>
            <person name="Wang K."/>
            <person name="Pan B."/>
            <person name="Chen J."/>
            <person name="Bao Y."/>
            <person name="Liu F."/>
            <person name="Qi X."/>
            <person name="Gang D.R."/>
            <person name="Wen J."/>
            <person name="Li J."/>
        </authorList>
    </citation>
    <scope>NUCLEOTIDE SEQUENCE</scope>
    <source>
        <strain evidence="2">Dzin_1.0</strain>
    </source>
</reference>
<reference evidence="2" key="1">
    <citation type="submission" date="2021-03" db="EMBL/GenBank/DDBJ databases">
        <authorList>
            <person name="Li Z."/>
            <person name="Yang C."/>
        </authorList>
    </citation>
    <scope>NUCLEOTIDE SEQUENCE</scope>
    <source>
        <strain evidence="2">Dzin_1.0</strain>
        <tissue evidence="2">Leaf</tissue>
    </source>
</reference>
<organism evidence="2 3">
    <name type="scientific">Dioscorea zingiberensis</name>
    <dbReference type="NCBI Taxonomy" id="325984"/>
    <lineage>
        <taxon>Eukaryota</taxon>
        <taxon>Viridiplantae</taxon>
        <taxon>Streptophyta</taxon>
        <taxon>Embryophyta</taxon>
        <taxon>Tracheophyta</taxon>
        <taxon>Spermatophyta</taxon>
        <taxon>Magnoliopsida</taxon>
        <taxon>Liliopsida</taxon>
        <taxon>Dioscoreales</taxon>
        <taxon>Dioscoreaceae</taxon>
        <taxon>Dioscorea</taxon>
    </lineage>
</organism>
<feature type="transmembrane region" description="Helical" evidence="1">
    <location>
        <begin position="130"/>
        <end position="149"/>
    </location>
</feature>
<keyword evidence="3" id="KW-1185">Reference proteome</keyword>
<comment type="caution">
    <text evidence="2">The sequence shown here is derived from an EMBL/GenBank/DDBJ whole genome shotgun (WGS) entry which is preliminary data.</text>
</comment>
<evidence type="ECO:0000313" key="3">
    <source>
        <dbReference type="Proteomes" id="UP001085076"/>
    </source>
</evidence>
<evidence type="ECO:0000256" key="1">
    <source>
        <dbReference type="SAM" id="Phobius"/>
    </source>
</evidence>
<dbReference type="EMBL" id="JAGGNH010000004">
    <property type="protein sequence ID" value="KAJ0973815.1"/>
    <property type="molecule type" value="Genomic_DNA"/>
</dbReference>
<sequence>MGLLAYREGRRGIEDGAVGTNKACVLAIRELLERGGGGGRQHEAVDPLLPLLSVRRPAMVDGRQTRSLAVHPTASTARVAEELRLRRWGLHARWLTVAGVGRMVAGFSILGRHRTRNPFLSGLPIKPASIRAFRAVLCEIIVFLILYAGNLEPLERNRMTIEKMSCTK</sequence>
<dbReference type="Proteomes" id="UP001085076">
    <property type="component" value="Miscellaneous, Linkage group lg04"/>
</dbReference>
<accession>A0A9D5HEV7</accession>
<dbReference type="AlphaFoldDB" id="A0A9D5HEV7"/>
<keyword evidence="1" id="KW-1133">Transmembrane helix</keyword>